<keyword evidence="1" id="KW-0472">Membrane</keyword>
<dbReference type="EMBL" id="FNPX01000029">
    <property type="protein sequence ID" value="SDZ59922.1"/>
    <property type="molecule type" value="Genomic_DNA"/>
</dbReference>
<keyword evidence="3" id="KW-1185">Reference proteome</keyword>
<feature type="transmembrane region" description="Helical" evidence="1">
    <location>
        <begin position="20"/>
        <end position="41"/>
    </location>
</feature>
<accession>A0A1H3UBV7</accession>
<gene>
    <name evidence="2" type="ORF">SAMN05444004_1291</name>
</gene>
<organism evidence="2 3">
    <name type="scientific">Jannaschia faecimaris</name>
    <dbReference type="NCBI Taxonomy" id="1244108"/>
    <lineage>
        <taxon>Bacteria</taxon>
        <taxon>Pseudomonadati</taxon>
        <taxon>Pseudomonadota</taxon>
        <taxon>Alphaproteobacteria</taxon>
        <taxon>Rhodobacterales</taxon>
        <taxon>Roseobacteraceae</taxon>
        <taxon>Jannaschia</taxon>
    </lineage>
</organism>
<proteinExistence type="predicted"/>
<evidence type="ECO:0000256" key="1">
    <source>
        <dbReference type="SAM" id="Phobius"/>
    </source>
</evidence>
<sequence>MEISPDTRILYDWNGWQLNATIAFNWTIMALMTFGSWAITARLSQGETVSRWQILLEVIVTTIRDQIDEVGAEDSSR</sequence>
<dbReference type="Proteomes" id="UP000198914">
    <property type="component" value="Unassembled WGS sequence"/>
</dbReference>
<evidence type="ECO:0000313" key="2">
    <source>
        <dbReference type="EMBL" id="SDZ59922.1"/>
    </source>
</evidence>
<keyword evidence="1" id="KW-0812">Transmembrane</keyword>
<name>A0A1H3UBV7_9RHOB</name>
<keyword evidence="1" id="KW-1133">Transmembrane helix</keyword>
<dbReference type="STRING" id="1244108.SAMN05444004_1291"/>
<protein>
    <submittedName>
        <fullName evidence="2">F-type H+-transporting ATPase subunit a</fullName>
    </submittedName>
</protein>
<reference evidence="3" key="1">
    <citation type="submission" date="2016-10" db="EMBL/GenBank/DDBJ databases">
        <authorList>
            <person name="Varghese N."/>
            <person name="Submissions S."/>
        </authorList>
    </citation>
    <scope>NUCLEOTIDE SEQUENCE [LARGE SCALE GENOMIC DNA]</scope>
    <source>
        <strain evidence="3">DSM 100420</strain>
    </source>
</reference>
<dbReference type="RefSeq" id="WP_244504749.1">
    <property type="nucleotide sequence ID" value="NZ_FNPX01000029.1"/>
</dbReference>
<evidence type="ECO:0000313" key="3">
    <source>
        <dbReference type="Proteomes" id="UP000198914"/>
    </source>
</evidence>
<dbReference type="AlphaFoldDB" id="A0A1H3UBV7"/>